<gene>
    <name evidence="1" type="ORF">AB1471_12595</name>
</gene>
<proteinExistence type="predicted"/>
<reference evidence="1 2" key="1">
    <citation type="journal article" date="1979" name="Int. J. Syst. Evol. Microbiol.">
        <title>Bacillus globisporus subsp. marinus subsp. nov.</title>
        <authorList>
            <person name="Liu H."/>
        </authorList>
    </citation>
    <scope>NUCLEOTIDE SEQUENCE [LARGE SCALE GENOMIC DNA]</scope>
    <source>
        <strain evidence="1 2">DSM 1297</strain>
    </source>
</reference>
<keyword evidence="2" id="KW-1185">Reference proteome</keyword>
<protein>
    <submittedName>
        <fullName evidence="1">Uncharacterized protein</fullName>
    </submittedName>
</protein>
<dbReference type="RefSeq" id="WP_367780121.1">
    <property type="nucleotide sequence ID" value="NZ_JBFMIA010000013.1"/>
</dbReference>
<accession>A0ABV3Q747</accession>
<name>A0ABV3Q747_9BACL</name>
<sequence length="46" mass="5267">MSLTSIRLRELVWRQYVYKLTSNTVAIKSLMMDQNKGGMANAFNEG</sequence>
<comment type="caution">
    <text evidence="1">The sequence shown here is derived from an EMBL/GenBank/DDBJ whole genome shotgun (WGS) entry which is preliminary data.</text>
</comment>
<dbReference type="EMBL" id="JBFMIA010000013">
    <property type="protein sequence ID" value="MEW9502628.1"/>
    <property type="molecule type" value="Genomic_DNA"/>
</dbReference>
<organism evidence="1 2">
    <name type="scientific">Jeotgalibacillus marinus</name>
    <dbReference type="NCBI Taxonomy" id="86667"/>
    <lineage>
        <taxon>Bacteria</taxon>
        <taxon>Bacillati</taxon>
        <taxon>Bacillota</taxon>
        <taxon>Bacilli</taxon>
        <taxon>Bacillales</taxon>
        <taxon>Caryophanaceae</taxon>
        <taxon>Jeotgalibacillus</taxon>
    </lineage>
</organism>
<dbReference type="Proteomes" id="UP001556040">
    <property type="component" value="Unassembled WGS sequence"/>
</dbReference>
<evidence type="ECO:0000313" key="1">
    <source>
        <dbReference type="EMBL" id="MEW9502628.1"/>
    </source>
</evidence>
<evidence type="ECO:0000313" key="2">
    <source>
        <dbReference type="Proteomes" id="UP001556040"/>
    </source>
</evidence>